<dbReference type="SUPFAM" id="SSF55658">
    <property type="entry name" value="L9 N-domain-like"/>
    <property type="match status" value="1"/>
</dbReference>
<dbReference type="STRING" id="1330018.A0A167RCG0"/>
<dbReference type="OrthoDB" id="432234at2759"/>
<gene>
    <name evidence="3" type="ORF">CALVIDRAFT_212230</name>
</gene>
<feature type="domain" description="Ribonuclease H1 N-terminal" evidence="2">
    <location>
        <begin position="6"/>
        <end position="49"/>
    </location>
</feature>
<protein>
    <recommendedName>
        <fullName evidence="2">Ribonuclease H1 N-terminal domain-containing protein</fullName>
    </recommendedName>
</protein>
<accession>A0A167RCG0</accession>
<dbReference type="AlphaFoldDB" id="A0A167RCG0"/>
<dbReference type="InterPro" id="IPR011320">
    <property type="entry name" value="RNase_H1_N"/>
</dbReference>
<organism evidence="3 4">
    <name type="scientific">Calocera viscosa (strain TUFC12733)</name>
    <dbReference type="NCBI Taxonomy" id="1330018"/>
    <lineage>
        <taxon>Eukaryota</taxon>
        <taxon>Fungi</taxon>
        <taxon>Dikarya</taxon>
        <taxon>Basidiomycota</taxon>
        <taxon>Agaricomycotina</taxon>
        <taxon>Dacrymycetes</taxon>
        <taxon>Dacrymycetales</taxon>
        <taxon>Dacrymycetaceae</taxon>
        <taxon>Calocera</taxon>
    </lineage>
</organism>
<dbReference type="Proteomes" id="UP000076738">
    <property type="component" value="Unassembled WGS sequence"/>
</dbReference>
<dbReference type="InterPro" id="IPR009027">
    <property type="entry name" value="Ribosomal_bL9/RNase_H1_N"/>
</dbReference>
<dbReference type="Pfam" id="PF01693">
    <property type="entry name" value="Cauli_VI"/>
    <property type="match status" value="1"/>
</dbReference>
<dbReference type="EMBL" id="KV417268">
    <property type="protein sequence ID" value="KZP00769.1"/>
    <property type="molecule type" value="Genomic_DNA"/>
</dbReference>
<sequence>MPKSYFYAVRIGRGGPFVYSTWEDCERATKGFPFARHKKFEQYADAQRWAFSTAPEGTPQERRRPYQRPALVPASSLLSAPRPATSLPAYGLSRGAPHPHDVICLLDSSSDIEEVPGPNTVEILSDSDRESEPYAPPQDFPDLSGAEATFAADGPLSPEQQHIFNMVVREHKSVFFTGSALGSRFCYEE</sequence>
<feature type="region of interest" description="Disordered" evidence="1">
    <location>
        <begin position="111"/>
        <end position="153"/>
    </location>
</feature>
<dbReference type="InterPro" id="IPR037056">
    <property type="entry name" value="RNase_H1_N_sf"/>
</dbReference>
<name>A0A167RCG0_CALVF</name>
<evidence type="ECO:0000259" key="2">
    <source>
        <dbReference type="Pfam" id="PF01693"/>
    </source>
</evidence>
<reference evidence="3 4" key="1">
    <citation type="journal article" date="2016" name="Mol. Biol. Evol.">
        <title>Comparative Genomics of Early-Diverging Mushroom-Forming Fungi Provides Insights into the Origins of Lignocellulose Decay Capabilities.</title>
        <authorList>
            <person name="Nagy L.G."/>
            <person name="Riley R."/>
            <person name="Tritt A."/>
            <person name="Adam C."/>
            <person name="Daum C."/>
            <person name="Floudas D."/>
            <person name="Sun H."/>
            <person name="Yadav J.S."/>
            <person name="Pangilinan J."/>
            <person name="Larsson K.H."/>
            <person name="Matsuura K."/>
            <person name="Barry K."/>
            <person name="Labutti K."/>
            <person name="Kuo R."/>
            <person name="Ohm R.A."/>
            <person name="Bhattacharya S.S."/>
            <person name="Shirouzu T."/>
            <person name="Yoshinaga Y."/>
            <person name="Martin F.M."/>
            <person name="Grigoriev I.V."/>
            <person name="Hibbett D.S."/>
        </authorList>
    </citation>
    <scope>NUCLEOTIDE SEQUENCE [LARGE SCALE GENOMIC DNA]</scope>
    <source>
        <strain evidence="3 4">TUFC12733</strain>
    </source>
</reference>
<dbReference type="Gene3D" id="3.40.970.10">
    <property type="entry name" value="Ribonuclease H1, N-terminal domain"/>
    <property type="match status" value="1"/>
</dbReference>
<evidence type="ECO:0000313" key="4">
    <source>
        <dbReference type="Proteomes" id="UP000076738"/>
    </source>
</evidence>
<proteinExistence type="predicted"/>
<evidence type="ECO:0000313" key="3">
    <source>
        <dbReference type="EMBL" id="KZP00769.1"/>
    </source>
</evidence>
<evidence type="ECO:0000256" key="1">
    <source>
        <dbReference type="SAM" id="MobiDB-lite"/>
    </source>
</evidence>
<keyword evidence="4" id="KW-1185">Reference proteome</keyword>